<feature type="compositionally biased region" description="Polar residues" evidence="1">
    <location>
        <begin position="268"/>
        <end position="282"/>
    </location>
</feature>
<reference evidence="3" key="1">
    <citation type="submission" date="2023-04" db="EMBL/GenBank/DDBJ databases">
        <title>Phytophthora fragariaefolia NBRC 109709.</title>
        <authorList>
            <person name="Ichikawa N."/>
            <person name="Sato H."/>
            <person name="Tonouchi N."/>
        </authorList>
    </citation>
    <scope>NUCLEOTIDE SEQUENCE</scope>
    <source>
        <strain evidence="3">NBRC 109709</strain>
    </source>
</reference>
<feature type="region of interest" description="Disordered" evidence="1">
    <location>
        <begin position="85"/>
        <end position="105"/>
    </location>
</feature>
<feature type="transmembrane region" description="Helical" evidence="2">
    <location>
        <begin position="6"/>
        <end position="27"/>
    </location>
</feature>
<feature type="compositionally biased region" description="Basic and acidic residues" evidence="1">
    <location>
        <begin position="204"/>
        <end position="220"/>
    </location>
</feature>
<dbReference type="AlphaFoldDB" id="A0A9W6XQ44"/>
<keyword evidence="2" id="KW-0472">Membrane</keyword>
<evidence type="ECO:0000256" key="2">
    <source>
        <dbReference type="SAM" id="Phobius"/>
    </source>
</evidence>
<comment type="caution">
    <text evidence="3">The sequence shown here is derived from an EMBL/GenBank/DDBJ whole genome shotgun (WGS) entry which is preliminary data.</text>
</comment>
<keyword evidence="2" id="KW-1133">Transmembrane helix</keyword>
<accession>A0A9W6XQ44</accession>
<organism evidence="3 4">
    <name type="scientific">Phytophthora fragariaefolia</name>
    <dbReference type="NCBI Taxonomy" id="1490495"/>
    <lineage>
        <taxon>Eukaryota</taxon>
        <taxon>Sar</taxon>
        <taxon>Stramenopiles</taxon>
        <taxon>Oomycota</taxon>
        <taxon>Peronosporomycetes</taxon>
        <taxon>Peronosporales</taxon>
        <taxon>Peronosporaceae</taxon>
        <taxon>Phytophthora</taxon>
    </lineage>
</organism>
<feature type="compositionally biased region" description="Polar residues" evidence="1">
    <location>
        <begin position="91"/>
        <end position="104"/>
    </location>
</feature>
<feature type="compositionally biased region" description="Basic and acidic residues" evidence="1">
    <location>
        <begin position="185"/>
        <end position="195"/>
    </location>
</feature>
<protein>
    <submittedName>
        <fullName evidence="3">Unnamed protein product</fullName>
    </submittedName>
</protein>
<dbReference type="EMBL" id="BSXT01001504">
    <property type="protein sequence ID" value="GMF42964.1"/>
    <property type="molecule type" value="Genomic_DNA"/>
</dbReference>
<proteinExistence type="predicted"/>
<feature type="compositionally biased region" description="Polar residues" evidence="1">
    <location>
        <begin position="237"/>
        <end position="259"/>
    </location>
</feature>
<evidence type="ECO:0000313" key="3">
    <source>
        <dbReference type="EMBL" id="GMF42964.1"/>
    </source>
</evidence>
<name>A0A9W6XQ44_9STRA</name>
<dbReference type="Proteomes" id="UP001165121">
    <property type="component" value="Unassembled WGS sequence"/>
</dbReference>
<gene>
    <name evidence="3" type="ORF">Pfra01_001429800</name>
</gene>
<evidence type="ECO:0000313" key="4">
    <source>
        <dbReference type="Proteomes" id="UP001165121"/>
    </source>
</evidence>
<keyword evidence="2" id="KW-0812">Transmembrane</keyword>
<sequence length="345" mass="37383">MILTSVWLRWILIAVLIILIVETVVLYGGKAVVKTKTHFERQLQVADVGSRLFRSEHDRLTRVLKTFSDNSKSALASSPNSAVEKRVADIKTQQPPATLSTYSSDIPEETSAAEIALPIKKNSLSGKIPTKRDNWPLNSSPPSAATMQSLPPGSSEYGAQNEQWYPRAPGESSSLVSFSPAAHPDLSKNNKEKFSKLTPVTEMSHVEEISSNSRSDEQKHSSSGNESKPGGKESMPRKQNNATSSKDYSPQDNSSNANIYQHHYNESVPPNASTYPYNSISTDIEAKTGHGKSVTASKADKSNGKSKLAEATSSSTGSTVGEAKTGHGKSVTASEYWSRQIGDRE</sequence>
<feature type="compositionally biased region" description="Polar residues" evidence="1">
    <location>
        <begin position="136"/>
        <end position="163"/>
    </location>
</feature>
<keyword evidence="4" id="KW-1185">Reference proteome</keyword>
<feature type="region of interest" description="Disordered" evidence="1">
    <location>
        <begin position="124"/>
        <end position="345"/>
    </location>
</feature>
<evidence type="ECO:0000256" key="1">
    <source>
        <dbReference type="SAM" id="MobiDB-lite"/>
    </source>
</evidence>